<gene>
    <name evidence="2" type="ORF">COU88_00280</name>
</gene>
<keyword evidence="1" id="KW-0472">Membrane</keyword>
<proteinExistence type="predicted"/>
<dbReference type="Proteomes" id="UP000229554">
    <property type="component" value="Unassembled WGS sequence"/>
</dbReference>
<keyword evidence="1" id="KW-1133">Transmembrane helix</keyword>
<dbReference type="AlphaFoldDB" id="A0A2M8KTS5"/>
<feature type="transmembrane region" description="Helical" evidence="1">
    <location>
        <begin position="6"/>
        <end position="25"/>
    </location>
</feature>
<evidence type="ECO:0000256" key="1">
    <source>
        <dbReference type="SAM" id="Phobius"/>
    </source>
</evidence>
<name>A0A2M8KTS5_9BACT</name>
<evidence type="ECO:0000313" key="3">
    <source>
        <dbReference type="Proteomes" id="UP000229554"/>
    </source>
</evidence>
<reference evidence="3" key="1">
    <citation type="submission" date="2017-09" db="EMBL/GenBank/DDBJ databases">
        <title>Depth-based differentiation of microbial function through sediment-hosted aquifers and enrichment of novel symbionts in the deep terrestrial subsurface.</title>
        <authorList>
            <person name="Probst A.J."/>
            <person name="Ladd B."/>
            <person name="Jarett J.K."/>
            <person name="Geller-Mcgrath D.E."/>
            <person name="Sieber C.M.K."/>
            <person name="Emerson J.B."/>
            <person name="Anantharaman K."/>
            <person name="Thomas B.C."/>
            <person name="Malmstrom R."/>
            <person name="Stieglmeier M."/>
            <person name="Klingl A."/>
            <person name="Woyke T."/>
            <person name="Ryan C.M."/>
            <person name="Banfield J.F."/>
        </authorList>
    </citation>
    <scope>NUCLEOTIDE SEQUENCE [LARGE SCALE GENOMIC DNA]</scope>
</reference>
<evidence type="ECO:0000313" key="2">
    <source>
        <dbReference type="EMBL" id="PJE63301.1"/>
    </source>
</evidence>
<accession>A0A2M8KTS5</accession>
<comment type="caution">
    <text evidence="2">The sequence shown here is derived from an EMBL/GenBank/DDBJ whole genome shotgun (WGS) entry which is preliminary data.</text>
</comment>
<keyword evidence="1" id="KW-0812">Transmembrane</keyword>
<dbReference type="EMBL" id="PFED01000010">
    <property type="protein sequence ID" value="PJE63301.1"/>
    <property type="molecule type" value="Genomic_DNA"/>
</dbReference>
<organism evidence="2 3">
    <name type="scientific">Candidatus Roizmanbacteria bacterium CG10_big_fil_rev_8_21_14_0_10_39_6</name>
    <dbReference type="NCBI Taxonomy" id="1974853"/>
    <lineage>
        <taxon>Bacteria</taxon>
        <taxon>Candidatus Roizmaniibacteriota</taxon>
    </lineage>
</organism>
<protein>
    <submittedName>
        <fullName evidence="2">Uncharacterized protein</fullName>
    </submittedName>
</protein>
<sequence length="90" mass="9391">MRVGVAVGGMGVGVLVGPYLSARIFSKSTISMTSSLFKSCDPYELSYLYSPSHVSTEGSQARVQFAGFTALCGLHSKPCVLVSLCAPLAV</sequence>